<dbReference type="AlphaFoldDB" id="A0A0H2R6M8"/>
<dbReference type="OrthoDB" id="3264417at2759"/>
<reference evidence="2 3" key="1">
    <citation type="submission" date="2015-04" db="EMBL/GenBank/DDBJ databases">
        <title>Complete genome sequence of Schizopora paradoxa KUC8140, a cosmopolitan wood degrader in East Asia.</title>
        <authorList>
            <consortium name="DOE Joint Genome Institute"/>
            <person name="Min B."/>
            <person name="Park H."/>
            <person name="Jang Y."/>
            <person name="Kim J.-J."/>
            <person name="Kim K.H."/>
            <person name="Pangilinan J."/>
            <person name="Lipzen A."/>
            <person name="Riley R."/>
            <person name="Grigoriev I.V."/>
            <person name="Spatafora J.W."/>
            <person name="Choi I.-G."/>
        </authorList>
    </citation>
    <scope>NUCLEOTIDE SEQUENCE [LARGE SCALE GENOMIC DNA]</scope>
    <source>
        <strain evidence="2 3">KUC8140</strain>
    </source>
</reference>
<protein>
    <submittedName>
        <fullName evidence="2">Uncharacterized protein</fullName>
    </submittedName>
</protein>
<dbReference type="EMBL" id="KQ086138">
    <property type="protein sequence ID" value="KLO07450.1"/>
    <property type="molecule type" value="Genomic_DNA"/>
</dbReference>
<feature type="region of interest" description="Disordered" evidence="1">
    <location>
        <begin position="160"/>
        <end position="180"/>
    </location>
</feature>
<keyword evidence="3" id="KW-1185">Reference proteome</keyword>
<organism evidence="2 3">
    <name type="scientific">Schizopora paradoxa</name>
    <dbReference type="NCBI Taxonomy" id="27342"/>
    <lineage>
        <taxon>Eukaryota</taxon>
        <taxon>Fungi</taxon>
        <taxon>Dikarya</taxon>
        <taxon>Basidiomycota</taxon>
        <taxon>Agaricomycotina</taxon>
        <taxon>Agaricomycetes</taxon>
        <taxon>Hymenochaetales</taxon>
        <taxon>Schizoporaceae</taxon>
        <taxon>Schizopora</taxon>
    </lineage>
</organism>
<dbReference type="Proteomes" id="UP000053477">
    <property type="component" value="Unassembled WGS sequence"/>
</dbReference>
<dbReference type="InParanoid" id="A0A0H2R6M8"/>
<feature type="compositionally biased region" description="Low complexity" evidence="1">
    <location>
        <begin position="160"/>
        <end position="170"/>
    </location>
</feature>
<proteinExistence type="predicted"/>
<sequence length="180" mass="20072">MLQWKAKLASCEVIRGPKIFIFDSTGIRFYVTKKCDRDNIVGTQKLSMWRPENPKSLVDFGGACQTRDQVDQPFQNGRSGVRKETAGSEPTCQRPGSSSSPMSSSNVHRRPESNRLTVEYIRPSRQSIQEYNDFLNDADVQAAAAASNNLELLNKLNNRLSSKRSSSSKSTAGMFVSFRA</sequence>
<evidence type="ECO:0000313" key="2">
    <source>
        <dbReference type="EMBL" id="KLO07450.1"/>
    </source>
</evidence>
<feature type="region of interest" description="Disordered" evidence="1">
    <location>
        <begin position="68"/>
        <end position="117"/>
    </location>
</feature>
<evidence type="ECO:0000256" key="1">
    <source>
        <dbReference type="SAM" id="MobiDB-lite"/>
    </source>
</evidence>
<gene>
    <name evidence="2" type="ORF">SCHPADRAFT_648178</name>
</gene>
<evidence type="ECO:0000313" key="3">
    <source>
        <dbReference type="Proteomes" id="UP000053477"/>
    </source>
</evidence>
<accession>A0A0H2R6M8</accession>
<name>A0A0H2R6M8_9AGAM</name>